<keyword evidence="5" id="KW-1185">Reference proteome</keyword>
<dbReference type="OrthoDB" id="163959at2759"/>
<feature type="chain" id="PRO_5036116056" evidence="2">
    <location>
        <begin position="20"/>
        <end position="238"/>
    </location>
</feature>
<dbReference type="EMBL" id="VJMH01003490">
    <property type="protein sequence ID" value="KAF0705789.1"/>
    <property type="molecule type" value="Genomic_DNA"/>
</dbReference>
<organism evidence="4 5">
    <name type="scientific">Aphanomyces stellatus</name>
    <dbReference type="NCBI Taxonomy" id="120398"/>
    <lineage>
        <taxon>Eukaryota</taxon>
        <taxon>Sar</taxon>
        <taxon>Stramenopiles</taxon>
        <taxon>Oomycota</taxon>
        <taxon>Saprolegniomycetes</taxon>
        <taxon>Saprolegniales</taxon>
        <taxon>Verrucalvaceae</taxon>
        <taxon>Aphanomyces</taxon>
    </lineage>
</organism>
<name>A0A485KHY8_9STRA</name>
<reference evidence="3" key="2">
    <citation type="submission" date="2019-06" db="EMBL/GenBank/DDBJ databases">
        <title>Genomics analysis of Aphanomyces spp. identifies a new class of oomycete effector associated with host adaptation.</title>
        <authorList>
            <person name="Gaulin E."/>
        </authorList>
    </citation>
    <scope>NUCLEOTIDE SEQUENCE</scope>
    <source>
        <strain evidence="3">CBS 578.67</strain>
    </source>
</reference>
<sequence>MSLRLIVAWLSAAAAMTSAVYPPLPADPSLFEHYNIPQPHSKNISRPHPVDHSTFEEGVLGEVGCHDGQILVPVDLGANAGGSFCVDAKFYCNANLTTGPCPSVQEGLPYGSYCTVNDKGLLGCRALVAGQVVTTHADTSNPSSSSKQQGSGHSSSGNVTAGSGNKDDEDGMFDCGDGRTLIFVQGAPADIVFCIDANFYCRDDLPQGPCPSVQTGLPRGSYCTSAPPNGKPACVARP</sequence>
<feature type="region of interest" description="Disordered" evidence="1">
    <location>
        <begin position="136"/>
        <end position="170"/>
    </location>
</feature>
<evidence type="ECO:0000256" key="1">
    <source>
        <dbReference type="SAM" id="MobiDB-lite"/>
    </source>
</evidence>
<dbReference type="Proteomes" id="UP000332933">
    <property type="component" value="Unassembled WGS sequence"/>
</dbReference>
<evidence type="ECO:0000313" key="5">
    <source>
        <dbReference type="Proteomes" id="UP000332933"/>
    </source>
</evidence>
<feature type="compositionally biased region" description="Low complexity" evidence="1">
    <location>
        <begin position="143"/>
        <end position="157"/>
    </location>
</feature>
<evidence type="ECO:0000256" key="2">
    <source>
        <dbReference type="SAM" id="SignalP"/>
    </source>
</evidence>
<protein>
    <submittedName>
        <fullName evidence="4">Aste57867_6946 protein</fullName>
    </submittedName>
</protein>
<evidence type="ECO:0000313" key="3">
    <source>
        <dbReference type="EMBL" id="KAF0705789.1"/>
    </source>
</evidence>
<keyword evidence="2" id="KW-0732">Signal</keyword>
<dbReference type="EMBL" id="CAADRA010003502">
    <property type="protein sequence ID" value="VFT83898.1"/>
    <property type="molecule type" value="Genomic_DNA"/>
</dbReference>
<accession>A0A485KHY8</accession>
<gene>
    <name evidence="4" type="primary">Aste57867_6946</name>
    <name evidence="3" type="ORF">As57867_006924</name>
    <name evidence="4" type="ORF">ASTE57867_6946</name>
</gene>
<reference evidence="4 5" key="1">
    <citation type="submission" date="2019-03" db="EMBL/GenBank/DDBJ databases">
        <authorList>
            <person name="Gaulin E."/>
            <person name="Dumas B."/>
        </authorList>
    </citation>
    <scope>NUCLEOTIDE SEQUENCE [LARGE SCALE GENOMIC DNA]</scope>
    <source>
        <strain evidence="4">CBS 568.67</strain>
    </source>
</reference>
<dbReference type="AlphaFoldDB" id="A0A485KHY8"/>
<feature type="signal peptide" evidence="2">
    <location>
        <begin position="1"/>
        <end position="19"/>
    </location>
</feature>
<evidence type="ECO:0000313" key="4">
    <source>
        <dbReference type="EMBL" id="VFT83898.1"/>
    </source>
</evidence>
<proteinExistence type="predicted"/>